<evidence type="ECO:0000256" key="1">
    <source>
        <dbReference type="ARBA" id="ARBA00004370"/>
    </source>
</evidence>
<keyword evidence="3" id="KW-1133">Transmembrane helix</keyword>
<dbReference type="GO" id="GO:0016020">
    <property type="term" value="C:membrane"/>
    <property type="evidence" value="ECO:0007669"/>
    <property type="project" value="UniProtKB-SubCell"/>
</dbReference>
<reference evidence="5" key="1">
    <citation type="submission" date="2021-11" db="EMBL/GenBank/DDBJ databases">
        <authorList>
            <person name="Schell T."/>
        </authorList>
    </citation>
    <scope>NUCLEOTIDE SEQUENCE</scope>
    <source>
        <strain evidence="5">M5</strain>
    </source>
</reference>
<evidence type="ECO:0000256" key="3">
    <source>
        <dbReference type="ARBA" id="ARBA00022989"/>
    </source>
</evidence>
<evidence type="ECO:0000256" key="4">
    <source>
        <dbReference type="ARBA" id="ARBA00023136"/>
    </source>
</evidence>
<dbReference type="OrthoDB" id="10405717at2759"/>
<accession>A0A8J2WBK7</accession>
<proteinExistence type="predicted"/>
<organism evidence="5 6">
    <name type="scientific">Daphnia galeata</name>
    <dbReference type="NCBI Taxonomy" id="27404"/>
    <lineage>
        <taxon>Eukaryota</taxon>
        <taxon>Metazoa</taxon>
        <taxon>Ecdysozoa</taxon>
        <taxon>Arthropoda</taxon>
        <taxon>Crustacea</taxon>
        <taxon>Branchiopoda</taxon>
        <taxon>Diplostraca</taxon>
        <taxon>Cladocera</taxon>
        <taxon>Anomopoda</taxon>
        <taxon>Daphniidae</taxon>
        <taxon>Daphnia</taxon>
    </lineage>
</organism>
<evidence type="ECO:0000313" key="5">
    <source>
        <dbReference type="EMBL" id="CAH0100134.1"/>
    </source>
</evidence>
<dbReference type="AlphaFoldDB" id="A0A8J2WBK7"/>
<dbReference type="PANTHER" id="PTHR13533:SF45">
    <property type="entry name" value="CAS1P 10 TM ACYL TRANSFERASE DOMAIN-CONTAINING PROTEIN"/>
    <property type="match status" value="1"/>
</dbReference>
<evidence type="ECO:0000256" key="2">
    <source>
        <dbReference type="ARBA" id="ARBA00022692"/>
    </source>
</evidence>
<dbReference type="Proteomes" id="UP000789390">
    <property type="component" value="Unassembled WGS sequence"/>
</dbReference>
<dbReference type="GO" id="GO:0005794">
    <property type="term" value="C:Golgi apparatus"/>
    <property type="evidence" value="ECO:0007669"/>
    <property type="project" value="UniProtKB-ARBA"/>
</dbReference>
<dbReference type="EMBL" id="CAKKLH010000032">
    <property type="protein sequence ID" value="CAH0100134.1"/>
    <property type="molecule type" value="Genomic_DNA"/>
</dbReference>
<dbReference type="PANTHER" id="PTHR13533">
    <property type="entry name" value="N-ACETYLNEURAMINATE 9-O-ACETYLTRANSFERASE"/>
    <property type="match status" value="1"/>
</dbReference>
<comment type="subcellular location">
    <subcellularLocation>
        <location evidence="1">Membrane</location>
    </subcellularLocation>
</comment>
<evidence type="ECO:0000313" key="6">
    <source>
        <dbReference type="Proteomes" id="UP000789390"/>
    </source>
</evidence>
<keyword evidence="2" id="KW-0812">Transmembrane</keyword>
<protein>
    <submittedName>
        <fullName evidence="5">Uncharacterized protein</fullName>
    </submittedName>
</protein>
<name>A0A8J2WBK7_9CRUS</name>
<sequence length="266" mass="31534">MFIGDSRIRQQFFYFLKMVPDYDRITQPIEIPKNVFSFHHGDVEVQSKIIKLRVSFKWRPILNDTVLETLRYWTTHNQSQPPDLFFLSNCYKFLNKKYLLLKKLYQTFSMEVHHMLESNGASFKLYEKKLFELAPILDALAKSSKVIWLNQYPTIEFYGGTHEPNTFIHSEKIHQYNEAVRRIFKKYGNIQIWDSSNPLAQEYIRGCTIFHIREIPRDVFVKHGSSSFINCKSYINCNDYIHTGYVALSQATHLLYNDICNLNTFS</sequence>
<keyword evidence="6" id="KW-1185">Reference proteome</keyword>
<keyword evidence="4" id="KW-0472">Membrane</keyword>
<dbReference type="SUPFAM" id="SSF52266">
    <property type="entry name" value="SGNH hydrolase"/>
    <property type="match status" value="1"/>
</dbReference>
<gene>
    <name evidence="5" type="ORF">DGAL_LOCUS2309</name>
</gene>
<comment type="caution">
    <text evidence="5">The sequence shown here is derived from an EMBL/GenBank/DDBJ whole genome shotgun (WGS) entry which is preliminary data.</text>
</comment>
<dbReference type="GO" id="GO:0005975">
    <property type="term" value="P:carbohydrate metabolic process"/>
    <property type="evidence" value="ECO:0007669"/>
    <property type="project" value="UniProtKB-ARBA"/>
</dbReference>